<organism evidence="1 2">
    <name type="scientific">Pseudocercospora musae</name>
    <dbReference type="NCBI Taxonomy" id="113226"/>
    <lineage>
        <taxon>Eukaryota</taxon>
        <taxon>Fungi</taxon>
        <taxon>Dikarya</taxon>
        <taxon>Ascomycota</taxon>
        <taxon>Pezizomycotina</taxon>
        <taxon>Dothideomycetes</taxon>
        <taxon>Dothideomycetidae</taxon>
        <taxon>Mycosphaerellales</taxon>
        <taxon>Mycosphaerellaceae</taxon>
        <taxon>Pseudocercospora</taxon>
    </lineage>
</organism>
<accession>A0A139IF57</accession>
<proteinExistence type="predicted"/>
<gene>
    <name evidence="1" type="ORF">AC579_9910</name>
</gene>
<sequence>MSTVCKRIGGGNRPRVIGIRNRQLRLWHPVSEAMQSQHQPSTRAMMNWEHLNEESCKDACLFLRYIGLLLPPRRSYNAKAIKTTTILGCLLGEGGANQRRAESEPASLPLMHIDIAVRVFLWLRRGGMAW</sequence>
<protein>
    <submittedName>
        <fullName evidence="1">Uncharacterized protein</fullName>
    </submittedName>
</protein>
<dbReference type="Proteomes" id="UP000073492">
    <property type="component" value="Unassembled WGS sequence"/>
</dbReference>
<dbReference type="EMBL" id="LFZO01000118">
    <property type="protein sequence ID" value="KXT13407.1"/>
    <property type="molecule type" value="Genomic_DNA"/>
</dbReference>
<reference evidence="1 2" key="1">
    <citation type="submission" date="2015-07" db="EMBL/GenBank/DDBJ databases">
        <title>Comparative genomics of the Sigatoka disease complex on banana suggests a link between parallel evolutionary changes in Pseudocercospora fijiensis and Pseudocercospora eumusae and increased virulence on the banana host.</title>
        <authorList>
            <person name="Chang T.-C."/>
            <person name="Salvucci A."/>
            <person name="Crous P.W."/>
            <person name="Stergiopoulos I."/>
        </authorList>
    </citation>
    <scope>NUCLEOTIDE SEQUENCE [LARGE SCALE GENOMIC DNA]</scope>
    <source>
        <strain evidence="1 2">CBS 116634</strain>
    </source>
</reference>
<name>A0A139IF57_9PEZI</name>
<evidence type="ECO:0000313" key="1">
    <source>
        <dbReference type="EMBL" id="KXT13407.1"/>
    </source>
</evidence>
<dbReference type="AlphaFoldDB" id="A0A139IF57"/>
<evidence type="ECO:0000313" key="2">
    <source>
        <dbReference type="Proteomes" id="UP000073492"/>
    </source>
</evidence>
<keyword evidence="2" id="KW-1185">Reference proteome</keyword>
<comment type="caution">
    <text evidence="1">The sequence shown here is derived from an EMBL/GenBank/DDBJ whole genome shotgun (WGS) entry which is preliminary data.</text>
</comment>